<dbReference type="EMBL" id="KV454296">
    <property type="protein sequence ID" value="ODQ71829.1"/>
    <property type="molecule type" value="Genomic_DNA"/>
</dbReference>
<keyword evidence="2" id="KW-1185">Reference proteome</keyword>
<accession>A0A1E3Q2A2</accession>
<protein>
    <submittedName>
        <fullName evidence="1">Uncharacterized protein</fullName>
    </submittedName>
</protein>
<name>A0A1E3Q2A2_LIPST</name>
<gene>
    <name evidence="1" type="ORF">LIPSTDRAFT_309736</name>
</gene>
<evidence type="ECO:0000313" key="2">
    <source>
        <dbReference type="Proteomes" id="UP000094385"/>
    </source>
</evidence>
<proteinExistence type="predicted"/>
<dbReference type="AlphaFoldDB" id="A0A1E3Q2A2"/>
<evidence type="ECO:0000313" key="1">
    <source>
        <dbReference type="EMBL" id="ODQ71829.1"/>
    </source>
</evidence>
<reference evidence="1 2" key="1">
    <citation type="journal article" date="2016" name="Proc. Natl. Acad. Sci. U.S.A.">
        <title>Comparative genomics of biotechnologically important yeasts.</title>
        <authorList>
            <person name="Riley R."/>
            <person name="Haridas S."/>
            <person name="Wolfe K.H."/>
            <person name="Lopes M.R."/>
            <person name="Hittinger C.T."/>
            <person name="Goeker M."/>
            <person name="Salamov A.A."/>
            <person name="Wisecaver J.H."/>
            <person name="Long T.M."/>
            <person name="Calvey C.H."/>
            <person name="Aerts A.L."/>
            <person name="Barry K.W."/>
            <person name="Choi C."/>
            <person name="Clum A."/>
            <person name="Coughlan A.Y."/>
            <person name="Deshpande S."/>
            <person name="Douglass A.P."/>
            <person name="Hanson S.J."/>
            <person name="Klenk H.-P."/>
            <person name="LaButti K.M."/>
            <person name="Lapidus A."/>
            <person name="Lindquist E.A."/>
            <person name="Lipzen A.M."/>
            <person name="Meier-Kolthoff J.P."/>
            <person name="Ohm R.A."/>
            <person name="Otillar R.P."/>
            <person name="Pangilinan J.L."/>
            <person name="Peng Y."/>
            <person name="Rokas A."/>
            <person name="Rosa C.A."/>
            <person name="Scheuner C."/>
            <person name="Sibirny A.A."/>
            <person name="Slot J.C."/>
            <person name="Stielow J.B."/>
            <person name="Sun H."/>
            <person name="Kurtzman C.P."/>
            <person name="Blackwell M."/>
            <person name="Grigoriev I.V."/>
            <person name="Jeffries T.W."/>
        </authorList>
    </citation>
    <scope>NUCLEOTIDE SEQUENCE [LARGE SCALE GENOMIC DNA]</scope>
    <source>
        <strain evidence="1 2">NRRL Y-11557</strain>
    </source>
</reference>
<dbReference type="Proteomes" id="UP000094385">
    <property type="component" value="Unassembled WGS sequence"/>
</dbReference>
<sequence length="118" mass="12814">MHNEPLLVAATATLRKSADVSPTPVTREQVSAIYLQESRTPEANPGCLYDESSHMQAADIGDESLSLTDDTPTLLREAIEPLDSNEYISSDTDKGTLFRGLEIMEGSSLVPFGTSRKN</sequence>
<organism evidence="1 2">
    <name type="scientific">Lipomyces starkeyi NRRL Y-11557</name>
    <dbReference type="NCBI Taxonomy" id="675824"/>
    <lineage>
        <taxon>Eukaryota</taxon>
        <taxon>Fungi</taxon>
        <taxon>Dikarya</taxon>
        <taxon>Ascomycota</taxon>
        <taxon>Saccharomycotina</taxon>
        <taxon>Lipomycetes</taxon>
        <taxon>Lipomycetales</taxon>
        <taxon>Lipomycetaceae</taxon>
        <taxon>Lipomyces</taxon>
    </lineage>
</organism>